<dbReference type="RefSeq" id="XP_016585846.1">
    <property type="nucleotide sequence ID" value="XM_016731475.1"/>
</dbReference>
<feature type="region of interest" description="Disordered" evidence="1">
    <location>
        <begin position="23"/>
        <end position="55"/>
    </location>
</feature>
<organism evidence="2 3">
    <name type="scientific">Sporothrix schenckii 1099-18</name>
    <dbReference type="NCBI Taxonomy" id="1397361"/>
    <lineage>
        <taxon>Eukaryota</taxon>
        <taxon>Fungi</taxon>
        <taxon>Dikarya</taxon>
        <taxon>Ascomycota</taxon>
        <taxon>Pezizomycotina</taxon>
        <taxon>Sordariomycetes</taxon>
        <taxon>Sordariomycetidae</taxon>
        <taxon>Ophiostomatales</taxon>
        <taxon>Ophiostomataceae</taxon>
        <taxon>Sporothrix</taxon>
    </lineage>
</organism>
<evidence type="ECO:0000256" key="1">
    <source>
        <dbReference type="SAM" id="MobiDB-lite"/>
    </source>
</evidence>
<reference evidence="2 3" key="1">
    <citation type="journal article" date="2014" name="BMC Genomics">
        <title>Comparative genomics of the major fungal agents of human and animal Sporotrichosis: Sporothrix schenckii and Sporothrix brasiliensis.</title>
        <authorList>
            <person name="Teixeira M.M."/>
            <person name="de Almeida L.G."/>
            <person name="Kubitschek-Barreira P."/>
            <person name="Alves F.L."/>
            <person name="Kioshima E.S."/>
            <person name="Abadio A.K."/>
            <person name="Fernandes L."/>
            <person name="Derengowski L.S."/>
            <person name="Ferreira K.S."/>
            <person name="Souza R.C."/>
            <person name="Ruiz J.C."/>
            <person name="de Andrade N.C."/>
            <person name="Paes H.C."/>
            <person name="Nicola A.M."/>
            <person name="Albuquerque P."/>
            <person name="Gerber A.L."/>
            <person name="Martins V.P."/>
            <person name="Peconick L.D."/>
            <person name="Neto A.V."/>
            <person name="Chaucanez C.B."/>
            <person name="Silva P.A."/>
            <person name="Cunha O.L."/>
            <person name="de Oliveira F.F."/>
            <person name="dos Santos T.C."/>
            <person name="Barros A.L."/>
            <person name="Soares M.A."/>
            <person name="de Oliveira L.M."/>
            <person name="Marini M.M."/>
            <person name="Villalobos-Duno H."/>
            <person name="Cunha M.M."/>
            <person name="de Hoog S."/>
            <person name="da Silveira J.F."/>
            <person name="Henrissat B."/>
            <person name="Nino-Vega G.A."/>
            <person name="Cisalpino P.S."/>
            <person name="Mora-Montes H.M."/>
            <person name="Almeida S.R."/>
            <person name="Stajich J.E."/>
            <person name="Lopes-Bezerra L.M."/>
            <person name="Vasconcelos A.T."/>
            <person name="Felipe M.S."/>
        </authorList>
    </citation>
    <scope>NUCLEOTIDE SEQUENCE [LARGE SCALE GENOMIC DNA]</scope>
    <source>
        <strain evidence="2 3">1099-18</strain>
    </source>
</reference>
<accession>A0A0F2M332</accession>
<feature type="compositionally biased region" description="Basic and acidic residues" evidence="1">
    <location>
        <begin position="38"/>
        <end position="52"/>
    </location>
</feature>
<dbReference type="Proteomes" id="UP000033710">
    <property type="component" value="Unassembled WGS sequence"/>
</dbReference>
<protein>
    <submittedName>
        <fullName evidence="2">Uncharacterized protein</fullName>
    </submittedName>
</protein>
<evidence type="ECO:0000313" key="3">
    <source>
        <dbReference type="Proteomes" id="UP000033710"/>
    </source>
</evidence>
<comment type="caution">
    <text evidence="2">The sequence shown here is derived from an EMBL/GenBank/DDBJ whole genome shotgun (WGS) entry which is preliminary data.</text>
</comment>
<sequence>MYGTDETQSGRRDRSVHSTLACGMESELTDEQGQRGPAEPHDGHGDHCEKTFTPKRRRTTDECKSRIDLLGRDAPCSSLLVVKPTAVTSFLLTAMLRLQKQNVKCVEDGQVTGCGENGVS</sequence>
<dbReference type="EMBL" id="AXCR01000010">
    <property type="protein sequence ID" value="KJR83170.1"/>
    <property type="molecule type" value="Genomic_DNA"/>
</dbReference>
<reference evidence="2 3" key="2">
    <citation type="journal article" date="2015" name="Eukaryot. Cell">
        <title>Asexual propagation of a virulent clone complex in a human and feline outbreak of sporotrichosis.</title>
        <authorList>
            <person name="Teixeira Mde M."/>
            <person name="Rodrigues A.M."/>
            <person name="Tsui C.K."/>
            <person name="de Almeida L.G."/>
            <person name="Van Diepeningen A.D."/>
            <person name="van den Ende B.G."/>
            <person name="Fernandes G.F."/>
            <person name="Kano R."/>
            <person name="Hamelin R.C."/>
            <person name="Lopes-Bezerra L.M."/>
            <person name="Vasconcelos A.T."/>
            <person name="de Hoog S."/>
            <person name="de Camargo Z.P."/>
            <person name="Felipe M.S."/>
        </authorList>
    </citation>
    <scope>NUCLEOTIDE SEQUENCE [LARGE SCALE GENOMIC DNA]</scope>
    <source>
        <strain evidence="2 3">1099-18</strain>
    </source>
</reference>
<proteinExistence type="predicted"/>
<dbReference type="GeneID" id="27666752"/>
<name>A0A0F2M332_SPOSC</name>
<dbReference type="VEuPathDB" id="FungiDB:SPSK_04675"/>
<evidence type="ECO:0000313" key="2">
    <source>
        <dbReference type="EMBL" id="KJR83170.1"/>
    </source>
</evidence>
<dbReference type="KEGG" id="ssck:SPSK_04675"/>
<dbReference type="AlphaFoldDB" id="A0A0F2M332"/>
<gene>
    <name evidence="2" type="ORF">SPSK_04675</name>
</gene>